<dbReference type="eggNOG" id="ENOG502S44N">
    <property type="taxonomic scope" value="Eukaryota"/>
</dbReference>
<feature type="transmembrane region" description="Helical" evidence="10">
    <location>
        <begin position="78"/>
        <end position="99"/>
    </location>
</feature>
<evidence type="ECO:0000256" key="9">
    <source>
        <dbReference type="ARBA" id="ARBA00023224"/>
    </source>
</evidence>
<evidence type="ECO:0000256" key="7">
    <source>
        <dbReference type="ARBA" id="ARBA00023136"/>
    </source>
</evidence>
<dbReference type="EMBL" id="GL996515">
    <property type="protein sequence ID" value="EGV64942.1"/>
    <property type="molecule type" value="Genomic_DNA"/>
</dbReference>
<keyword evidence="9" id="KW-0807">Transducer</keyword>
<evidence type="ECO:0000256" key="2">
    <source>
        <dbReference type="ARBA" id="ARBA00011085"/>
    </source>
</evidence>
<evidence type="ECO:0000313" key="11">
    <source>
        <dbReference type="EMBL" id="EGV64942.1"/>
    </source>
</evidence>
<keyword evidence="7 10" id="KW-0472">Membrane</keyword>
<evidence type="ECO:0000256" key="4">
    <source>
        <dbReference type="ARBA" id="ARBA00022692"/>
    </source>
</evidence>
<feature type="transmembrane region" description="Helical" evidence="10">
    <location>
        <begin position="163"/>
        <end position="187"/>
    </location>
</feature>
<gene>
    <name evidence="11" type="ORF">CANTEDRAFT_104233</name>
</gene>
<keyword evidence="4 10" id="KW-0812">Transmembrane</keyword>
<evidence type="ECO:0000256" key="3">
    <source>
        <dbReference type="ARBA" id="ARBA00022507"/>
    </source>
</evidence>
<accession>G3B1D2</accession>
<dbReference type="OrthoDB" id="2874149at2759"/>
<protein>
    <recommendedName>
        <fullName evidence="13">STE3-domain-containing protein</fullName>
    </recommendedName>
</protein>
<dbReference type="AlphaFoldDB" id="G3B1D2"/>
<organism evidence="12">
    <name type="scientific">Candida tenuis (strain ATCC 10573 / BCRC 21748 / CBS 615 / JCM 9827 / NBRC 10315 / NRRL Y-1498 / VKM Y-70)</name>
    <name type="common">Yeast</name>
    <name type="synonym">Yamadazyma tenuis</name>
    <dbReference type="NCBI Taxonomy" id="590646"/>
    <lineage>
        <taxon>Eukaryota</taxon>
        <taxon>Fungi</taxon>
        <taxon>Dikarya</taxon>
        <taxon>Ascomycota</taxon>
        <taxon>Saccharomycotina</taxon>
        <taxon>Pichiomycetes</taxon>
        <taxon>Debaryomycetaceae</taxon>
        <taxon>Yamadazyma</taxon>
    </lineage>
</organism>
<reference evidence="11 12" key="1">
    <citation type="journal article" date="2011" name="Proc. Natl. Acad. Sci. U.S.A.">
        <title>Comparative genomics of xylose-fermenting fungi for enhanced biofuel production.</title>
        <authorList>
            <person name="Wohlbach D.J."/>
            <person name="Kuo A."/>
            <person name="Sato T.K."/>
            <person name="Potts K.M."/>
            <person name="Salamov A.A."/>
            <person name="LaButti K.M."/>
            <person name="Sun H."/>
            <person name="Clum A."/>
            <person name="Pangilinan J.L."/>
            <person name="Lindquist E.A."/>
            <person name="Lucas S."/>
            <person name="Lapidus A."/>
            <person name="Jin M."/>
            <person name="Gunawan C."/>
            <person name="Balan V."/>
            <person name="Dale B.E."/>
            <person name="Jeffries T.W."/>
            <person name="Zinkel R."/>
            <person name="Barry K.W."/>
            <person name="Grigoriev I.V."/>
            <person name="Gasch A.P."/>
        </authorList>
    </citation>
    <scope>NUCLEOTIDE SEQUENCE [LARGE SCALE GENOMIC DNA]</scope>
    <source>
        <strain evidence="12">ATCC 10573 / BCRC 21748 / CBS 615 / JCM 9827 / NBRC 10315 / NRRL Y-1498 / VKM Y-70</strain>
    </source>
</reference>
<keyword evidence="5 10" id="KW-1133">Transmembrane helix</keyword>
<feature type="transmembrane region" description="Helical" evidence="10">
    <location>
        <begin position="6"/>
        <end position="25"/>
    </location>
</feature>
<keyword evidence="6" id="KW-0297">G-protein coupled receptor</keyword>
<dbReference type="GO" id="GO:0004932">
    <property type="term" value="F:mating-type factor pheromone receptor activity"/>
    <property type="evidence" value="ECO:0007669"/>
    <property type="project" value="InterPro"/>
</dbReference>
<proteinExistence type="inferred from homology"/>
<evidence type="ECO:0000256" key="5">
    <source>
        <dbReference type="ARBA" id="ARBA00022989"/>
    </source>
</evidence>
<dbReference type="CDD" id="cd14966">
    <property type="entry name" value="7tmD_STE3"/>
    <property type="match status" value="1"/>
</dbReference>
<evidence type="ECO:0000256" key="6">
    <source>
        <dbReference type="ARBA" id="ARBA00023040"/>
    </source>
</evidence>
<feature type="transmembrane region" description="Helical" evidence="10">
    <location>
        <begin position="119"/>
        <end position="143"/>
    </location>
</feature>
<keyword evidence="3" id="KW-0589">Pheromone response</keyword>
<dbReference type="PRINTS" id="PR00899">
    <property type="entry name" value="GPCRSTE3"/>
</dbReference>
<dbReference type="GO" id="GO:0005886">
    <property type="term" value="C:plasma membrane"/>
    <property type="evidence" value="ECO:0007669"/>
    <property type="project" value="TreeGrafter"/>
</dbReference>
<evidence type="ECO:0008006" key="13">
    <source>
        <dbReference type="Google" id="ProtNLM"/>
    </source>
</evidence>
<comment type="similarity">
    <text evidence="2">Belongs to the G-protein coupled receptor 4 family.</text>
</comment>
<name>G3B1D2_CANTC</name>
<feature type="transmembrane region" description="Helical" evidence="10">
    <location>
        <begin position="208"/>
        <end position="231"/>
    </location>
</feature>
<keyword evidence="12" id="KW-1185">Reference proteome</keyword>
<evidence type="ECO:0000256" key="1">
    <source>
        <dbReference type="ARBA" id="ARBA00004141"/>
    </source>
</evidence>
<evidence type="ECO:0000256" key="8">
    <source>
        <dbReference type="ARBA" id="ARBA00023170"/>
    </source>
</evidence>
<dbReference type="PANTHER" id="PTHR28097">
    <property type="entry name" value="PHEROMONE A FACTOR RECEPTOR"/>
    <property type="match status" value="1"/>
</dbReference>
<dbReference type="Proteomes" id="UP000000707">
    <property type="component" value="Unassembled WGS sequence"/>
</dbReference>
<feature type="transmembrane region" description="Helical" evidence="10">
    <location>
        <begin position="268"/>
        <end position="288"/>
    </location>
</feature>
<feature type="transmembrane region" description="Helical" evidence="10">
    <location>
        <begin position="37"/>
        <end position="58"/>
    </location>
</feature>
<dbReference type="HOGENOM" id="CLU_027592_4_0_1"/>
<dbReference type="InterPro" id="IPR001499">
    <property type="entry name" value="GPCR_STE3"/>
</dbReference>
<sequence>MDYIGRLLSGFSFITFAILIPPFIWHCKTKNIPAASLIFWLLYSNLDGFIGAIIWSGPDFYEGYDGRGYCDVVIKLEAGSSSGKICAAACISLHLFLVLRGSSPTFINRQSWKKICLDVGMCFATPVFVMAVTIIVQAQRIVITRYSGCTGYYEPTWVTLVVYLMWNIIWSFIAMVFATLTTITYFQKRHDTRDLLKCTNSGLNIKRFAKLLVFSILVIITLLPLSLYYFVHDAKSLQGEYNWDKTHYLYWNDTLYVEGDIASLYSKYIDMGMSVIVFLLFGLGTDALNMYKVGLLRVGVGKKLGIKDPRDPIFNSNTQTRTSTKQSNFTLGSDPYTGPTITDGINVEFNKIINSDIQVIEVEASNSSDLEKGPDISDYLDDHEVDSREEIAYIMNMADGDSHNIDFNYHFSEKI</sequence>
<dbReference type="PANTHER" id="PTHR28097:SF1">
    <property type="entry name" value="PHEROMONE A FACTOR RECEPTOR"/>
    <property type="match status" value="1"/>
</dbReference>
<dbReference type="Pfam" id="PF02076">
    <property type="entry name" value="STE3"/>
    <property type="match status" value="1"/>
</dbReference>
<dbReference type="STRING" id="590646.G3B1D2"/>
<evidence type="ECO:0000313" key="12">
    <source>
        <dbReference type="Proteomes" id="UP000000707"/>
    </source>
</evidence>
<dbReference type="GO" id="GO:0000750">
    <property type="term" value="P:pheromone-dependent signal transduction involved in conjugation with cellular fusion"/>
    <property type="evidence" value="ECO:0007669"/>
    <property type="project" value="TreeGrafter"/>
</dbReference>
<evidence type="ECO:0000256" key="10">
    <source>
        <dbReference type="SAM" id="Phobius"/>
    </source>
</evidence>
<comment type="subcellular location">
    <subcellularLocation>
        <location evidence="1">Membrane</location>
        <topology evidence="1">Multi-pass membrane protein</topology>
    </subcellularLocation>
</comment>
<keyword evidence="8" id="KW-0675">Receptor</keyword>